<sequence length="217" mass="23201">MSGYGGDAVDFSFSLVVMGDSAVGKSLLVACTQPATAVDVPSMEPQFGLQSKVHTYESRGALYKVQMWEVPGAPRYLQGASRYASLAAGVVLVFDVNRRPTFERIALWLDAASSTGSQLPMVLIGNKADLPPSASRVSSGEAEQFASRHGMQYFEASAMANQGVTEAFSTLMATVIGQIPNPPEPSLLVKTRIQIGRKLADNRAFRAALFDIPSVPQ</sequence>
<dbReference type="EMBL" id="JAGTXO010000003">
    <property type="protein sequence ID" value="KAG8469131.1"/>
    <property type="molecule type" value="Genomic_DNA"/>
</dbReference>
<dbReference type="Gene3D" id="3.40.50.300">
    <property type="entry name" value="P-loop containing nucleotide triphosphate hydrolases"/>
    <property type="match status" value="1"/>
</dbReference>
<evidence type="ECO:0000256" key="1">
    <source>
        <dbReference type="ARBA" id="ARBA00022741"/>
    </source>
</evidence>
<gene>
    <name evidence="2" type="ORF">KFE25_007649</name>
</gene>
<protein>
    <submittedName>
        <fullName evidence="2">Uncharacterized protein</fullName>
    </submittedName>
</protein>
<dbReference type="FunFam" id="3.40.50.300:FF:001447">
    <property type="entry name" value="Ras-related protein Rab-1B"/>
    <property type="match status" value="1"/>
</dbReference>
<evidence type="ECO:0000313" key="2">
    <source>
        <dbReference type="EMBL" id="KAG8469131.1"/>
    </source>
</evidence>
<dbReference type="PRINTS" id="PR00449">
    <property type="entry name" value="RASTRNSFRMNG"/>
</dbReference>
<dbReference type="PROSITE" id="PS51421">
    <property type="entry name" value="RAS"/>
    <property type="match status" value="1"/>
</dbReference>
<dbReference type="GO" id="GO:0003924">
    <property type="term" value="F:GTPase activity"/>
    <property type="evidence" value="ECO:0007669"/>
    <property type="project" value="InterPro"/>
</dbReference>
<evidence type="ECO:0000313" key="3">
    <source>
        <dbReference type="Proteomes" id="UP000751190"/>
    </source>
</evidence>
<dbReference type="InterPro" id="IPR027417">
    <property type="entry name" value="P-loop_NTPase"/>
</dbReference>
<dbReference type="PROSITE" id="PS51419">
    <property type="entry name" value="RAB"/>
    <property type="match status" value="1"/>
</dbReference>
<name>A0A8J6CFH6_DIALT</name>
<reference evidence="2" key="1">
    <citation type="submission" date="2021-05" db="EMBL/GenBank/DDBJ databases">
        <title>The genome of the haptophyte Pavlova lutheri (Diacronema luteri, Pavlovales) - a model for lipid biosynthesis in eukaryotic algae.</title>
        <authorList>
            <person name="Hulatt C.J."/>
            <person name="Posewitz M.C."/>
        </authorList>
    </citation>
    <scope>NUCLEOTIDE SEQUENCE</scope>
    <source>
        <strain evidence="2">NIVA-4/92</strain>
    </source>
</reference>
<dbReference type="OMA" id="HTYESRG"/>
<keyword evidence="1" id="KW-0547">Nucleotide-binding</keyword>
<accession>A0A8J6CFH6</accession>
<dbReference type="SMART" id="SM00175">
    <property type="entry name" value="RAB"/>
    <property type="match status" value="1"/>
</dbReference>
<dbReference type="SMART" id="SM00173">
    <property type="entry name" value="RAS"/>
    <property type="match status" value="1"/>
</dbReference>
<dbReference type="Pfam" id="PF00071">
    <property type="entry name" value="Ras"/>
    <property type="match status" value="1"/>
</dbReference>
<dbReference type="GO" id="GO:0005525">
    <property type="term" value="F:GTP binding"/>
    <property type="evidence" value="ECO:0007669"/>
    <property type="project" value="InterPro"/>
</dbReference>
<keyword evidence="3" id="KW-1185">Reference proteome</keyword>
<proteinExistence type="predicted"/>
<comment type="caution">
    <text evidence="2">The sequence shown here is derived from an EMBL/GenBank/DDBJ whole genome shotgun (WGS) entry which is preliminary data.</text>
</comment>
<dbReference type="SUPFAM" id="SSF52540">
    <property type="entry name" value="P-loop containing nucleoside triphosphate hydrolases"/>
    <property type="match status" value="1"/>
</dbReference>
<dbReference type="AlphaFoldDB" id="A0A8J6CFH6"/>
<dbReference type="InterPro" id="IPR001806">
    <property type="entry name" value="Small_GTPase"/>
</dbReference>
<dbReference type="CDD" id="cd00154">
    <property type="entry name" value="Rab"/>
    <property type="match status" value="1"/>
</dbReference>
<dbReference type="SMART" id="SM00174">
    <property type="entry name" value="RHO"/>
    <property type="match status" value="1"/>
</dbReference>
<dbReference type="Proteomes" id="UP000751190">
    <property type="component" value="Unassembled WGS sequence"/>
</dbReference>
<dbReference type="PANTHER" id="PTHR47978">
    <property type="match status" value="1"/>
</dbReference>
<dbReference type="OrthoDB" id="5976022at2759"/>
<organism evidence="2 3">
    <name type="scientific">Diacronema lutheri</name>
    <name type="common">Unicellular marine alga</name>
    <name type="synonym">Monochrysis lutheri</name>
    <dbReference type="NCBI Taxonomy" id="2081491"/>
    <lineage>
        <taxon>Eukaryota</taxon>
        <taxon>Haptista</taxon>
        <taxon>Haptophyta</taxon>
        <taxon>Pavlovophyceae</taxon>
        <taxon>Pavlovales</taxon>
        <taxon>Pavlovaceae</taxon>
        <taxon>Diacronema</taxon>
    </lineage>
</organism>